<organism evidence="2 3">
    <name type="scientific">Meganyctiphanes norvegica</name>
    <name type="common">Northern krill</name>
    <name type="synonym">Thysanopoda norvegica</name>
    <dbReference type="NCBI Taxonomy" id="48144"/>
    <lineage>
        <taxon>Eukaryota</taxon>
        <taxon>Metazoa</taxon>
        <taxon>Ecdysozoa</taxon>
        <taxon>Arthropoda</taxon>
        <taxon>Crustacea</taxon>
        <taxon>Multicrustacea</taxon>
        <taxon>Malacostraca</taxon>
        <taxon>Eumalacostraca</taxon>
        <taxon>Eucarida</taxon>
        <taxon>Euphausiacea</taxon>
        <taxon>Euphausiidae</taxon>
        <taxon>Meganyctiphanes</taxon>
    </lineage>
</organism>
<feature type="region of interest" description="Disordered" evidence="1">
    <location>
        <begin position="730"/>
        <end position="758"/>
    </location>
</feature>
<feature type="compositionally biased region" description="Polar residues" evidence="1">
    <location>
        <begin position="260"/>
        <end position="270"/>
    </location>
</feature>
<name>A0AAV2QEE5_MEGNR</name>
<feature type="non-terminal residue" evidence="2">
    <location>
        <position position="1"/>
    </location>
</feature>
<keyword evidence="3" id="KW-1185">Reference proteome</keyword>
<feature type="compositionally biased region" description="Basic residues" evidence="1">
    <location>
        <begin position="139"/>
        <end position="151"/>
    </location>
</feature>
<dbReference type="Proteomes" id="UP001497623">
    <property type="component" value="Unassembled WGS sequence"/>
</dbReference>
<feature type="region of interest" description="Disordered" evidence="1">
    <location>
        <begin position="166"/>
        <end position="300"/>
    </location>
</feature>
<dbReference type="AlphaFoldDB" id="A0AAV2QEE5"/>
<feature type="compositionally biased region" description="Basic residues" evidence="1">
    <location>
        <begin position="385"/>
        <end position="397"/>
    </location>
</feature>
<feature type="compositionally biased region" description="Polar residues" evidence="1">
    <location>
        <begin position="281"/>
        <end position="300"/>
    </location>
</feature>
<dbReference type="PANTHER" id="PTHR21678">
    <property type="entry name" value="GROWTH INHIBITION AND DIFFERENTIATION RELATED PROTEIN 88"/>
    <property type="match status" value="1"/>
</dbReference>
<dbReference type="InterPro" id="IPR039884">
    <property type="entry name" value="R3HC1/R3HCL"/>
</dbReference>
<protein>
    <submittedName>
        <fullName evidence="2">Uncharacterized protein</fullName>
    </submittedName>
</protein>
<feature type="compositionally biased region" description="Basic residues" evidence="1">
    <location>
        <begin position="343"/>
        <end position="352"/>
    </location>
</feature>
<gene>
    <name evidence="2" type="ORF">MNOR_LOCUS10690</name>
</gene>
<proteinExistence type="predicted"/>
<feature type="non-terminal residue" evidence="2">
    <location>
        <position position="972"/>
    </location>
</feature>
<feature type="compositionally biased region" description="Low complexity" evidence="1">
    <location>
        <begin position="481"/>
        <end position="502"/>
    </location>
</feature>
<feature type="compositionally biased region" description="Basic and acidic residues" evidence="1">
    <location>
        <begin position="444"/>
        <end position="455"/>
    </location>
</feature>
<feature type="compositionally biased region" description="Polar residues" evidence="1">
    <location>
        <begin position="595"/>
        <end position="630"/>
    </location>
</feature>
<accession>A0AAV2QEE5</accession>
<dbReference type="GO" id="GO:0003676">
    <property type="term" value="F:nucleic acid binding"/>
    <property type="evidence" value="ECO:0007669"/>
    <property type="project" value="InterPro"/>
</dbReference>
<dbReference type="Gene3D" id="3.30.70.330">
    <property type="match status" value="1"/>
</dbReference>
<comment type="caution">
    <text evidence="2">The sequence shown here is derived from an EMBL/GenBank/DDBJ whole genome shotgun (WGS) entry which is preliminary data.</text>
</comment>
<dbReference type="InterPro" id="IPR035979">
    <property type="entry name" value="RBD_domain_sf"/>
</dbReference>
<feature type="region of interest" description="Disordered" evidence="1">
    <location>
        <begin position="440"/>
        <end position="520"/>
    </location>
</feature>
<reference evidence="2 3" key="1">
    <citation type="submission" date="2024-05" db="EMBL/GenBank/DDBJ databases">
        <authorList>
            <person name="Wallberg A."/>
        </authorList>
    </citation>
    <scope>NUCLEOTIDE SEQUENCE [LARGE SCALE GENOMIC DNA]</scope>
</reference>
<feature type="region of interest" description="Disordered" evidence="1">
    <location>
        <begin position="540"/>
        <end position="582"/>
    </location>
</feature>
<evidence type="ECO:0000256" key="1">
    <source>
        <dbReference type="SAM" id="MobiDB-lite"/>
    </source>
</evidence>
<feature type="compositionally biased region" description="Low complexity" evidence="1">
    <location>
        <begin position="459"/>
        <end position="470"/>
    </location>
</feature>
<sequence>SSGGGTVQSITRDRPYTHLSKRLPIFTSPKMRINYKDHWALLRYTKCLLASRLHCENLKHNLEVSKNSPTRNFGPRTSLLGLPLALLVQQTQRGGRAAVTVLSPPPISCSKGLDNVRDHHQLHSQLQVSHATCGEPRAPHNHRDHYHHHQQHQYPENYADASTFQMQLRHSSHKPGATEQKSWDHSQKHTSPTTWLYRPGASRRPAQQLYVPRGRRIPTDSPSARITPTPGEHDHPPRPPSPAYSVSSIVSEFGGRNRYGQDSRQGSQLSLYDDDDIYGKSPNQKGDFSRESTPGQCKQNNRFSNQTMQLLERCINRDANAPNNYNNRLESESINNSPSKSNKNSRSRRGRKTGNNEDLIEKSPTPTRDVHSKENLMHPVEQNSRPRKGRRNRGRNSRSREGSIDKVFNGVDCNDIENNGIGDRGFGSCERVFYNTTLVNQPNQERHDRGYDNYDRYTSSRNSSVASSRNNSRERTPNFVSSHNGSPQGSSNPNSPQKSPLSRQNSGNKPPSGRLGSLPNVALNLSDNRRSLEVCSDNWRSLDSSTDTRRSMENNMEETHKYPKSRTPLKQGSPSRRLSQDNGDSKLLEIAMKESQTTTATTSYSPISHSSPINTPNYSPNHSPKNSPYQSPSHSCINSSSHSPLQSPTSTSNSFTYTNTGTDTMSNTTTSAHSSNSSHSYSNEEPVADSLNSIAYKSIPLHSTNSLDETLVNGEVSSTETTVENVPEVSMDINGSNGTNENCKTSSDHEKDEKKNPKKFSFNWADEVEDSWDTLFDDSGECVDPNVITQLNDSVGKIKLEKPANDYYSFNPKESSPVQMNDDEYAHVIEIFDFPVSFKTQDLMSIFSAYNNTGFDIKWVDDTHALGVFATTLIATEALNLDHPFLKTRPLSLATAASKAKALRITEALLPYKPRPTTCANLARRLVSQSLGLRVNIPKEVREAERQKLKDAKARKKLVAKQRVDAWEGKLT</sequence>
<feature type="region of interest" description="Disordered" evidence="1">
    <location>
        <begin position="322"/>
        <end position="403"/>
    </location>
</feature>
<feature type="compositionally biased region" description="Low complexity" evidence="1">
    <location>
        <begin position="322"/>
        <end position="342"/>
    </location>
</feature>
<feature type="compositionally biased region" description="Basic and acidic residues" evidence="1">
    <location>
        <begin position="546"/>
        <end position="561"/>
    </location>
</feature>
<evidence type="ECO:0000313" key="3">
    <source>
        <dbReference type="Proteomes" id="UP001497623"/>
    </source>
</evidence>
<evidence type="ECO:0000313" key="2">
    <source>
        <dbReference type="EMBL" id="CAL4078570.1"/>
    </source>
</evidence>
<feature type="compositionally biased region" description="Polar residues" evidence="1">
    <location>
        <begin position="733"/>
        <end position="745"/>
    </location>
</feature>
<dbReference type="SUPFAM" id="SSF54928">
    <property type="entry name" value="RNA-binding domain, RBD"/>
    <property type="match status" value="1"/>
</dbReference>
<feature type="region of interest" description="Disordered" evidence="1">
    <location>
        <begin position="128"/>
        <end position="153"/>
    </location>
</feature>
<feature type="region of interest" description="Disordered" evidence="1">
    <location>
        <begin position="595"/>
        <end position="686"/>
    </location>
</feature>
<feature type="compositionally biased region" description="Low complexity" evidence="1">
    <location>
        <begin position="631"/>
        <end position="683"/>
    </location>
</feature>
<dbReference type="PANTHER" id="PTHR21678:SF0">
    <property type="entry name" value="C3H1-TYPE DOMAIN-CONTAINING PROTEIN"/>
    <property type="match status" value="1"/>
</dbReference>
<dbReference type="InterPro" id="IPR012677">
    <property type="entry name" value="Nucleotide-bd_a/b_plait_sf"/>
</dbReference>
<feature type="compositionally biased region" description="Polar residues" evidence="1">
    <location>
        <begin position="568"/>
        <end position="582"/>
    </location>
</feature>
<feature type="compositionally biased region" description="Basic and acidic residues" evidence="1">
    <location>
        <begin position="746"/>
        <end position="755"/>
    </location>
</feature>
<dbReference type="EMBL" id="CAXKWB010005465">
    <property type="protein sequence ID" value="CAL4078570.1"/>
    <property type="molecule type" value="Genomic_DNA"/>
</dbReference>